<dbReference type="RefSeq" id="WP_379537178.1">
    <property type="nucleotide sequence ID" value="NZ_JBHSDR010000003.1"/>
</dbReference>
<keyword evidence="2" id="KW-1185">Reference proteome</keyword>
<dbReference type="InterPro" id="IPR036412">
    <property type="entry name" value="HAD-like_sf"/>
</dbReference>
<comment type="caution">
    <text evidence="1">The sequence shown here is derived from an EMBL/GenBank/DDBJ whole genome shotgun (WGS) entry which is preliminary data.</text>
</comment>
<organism evidence="1 2">
    <name type="scientific">Novosphingobium tardum</name>
    <dbReference type="NCBI Taxonomy" id="1538021"/>
    <lineage>
        <taxon>Bacteria</taxon>
        <taxon>Pseudomonadati</taxon>
        <taxon>Pseudomonadota</taxon>
        <taxon>Alphaproteobacteria</taxon>
        <taxon>Sphingomonadales</taxon>
        <taxon>Sphingomonadaceae</taxon>
        <taxon>Novosphingobium</taxon>
    </lineage>
</organism>
<name>A0ABV8RLM5_9SPHN</name>
<dbReference type="Proteomes" id="UP001595828">
    <property type="component" value="Unassembled WGS sequence"/>
</dbReference>
<evidence type="ECO:0000313" key="1">
    <source>
        <dbReference type="EMBL" id="MFC4293689.1"/>
    </source>
</evidence>
<evidence type="ECO:0000313" key="2">
    <source>
        <dbReference type="Proteomes" id="UP001595828"/>
    </source>
</evidence>
<accession>A0ABV8RLM5</accession>
<protein>
    <recommendedName>
        <fullName evidence="3">Acid phosphatase</fullName>
    </recommendedName>
</protein>
<reference evidence="2" key="1">
    <citation type="journal article" date="2019" name="Int. J. Syst. Evol. Microbiol.">
        <title>The Global Catalogue of Microorganisms (GCM) 10K type strain sequencing project: providing services to taxonomists for standard genome sequencing and annotation.</title>
        <authorList>
            <consortium name="The Broad Institute Genomics Platform"/>
            <consortium name="The Broad Institute Genome Sequencing Center for Infectious Disease"/>
            <person name="Wu L."/>
            <person name="Ma J."/>
        </authorList>
    </citation>
    <scope>NUCLEOTIDE SEQUENCE [LARGE SCALE GENOMIC DNA]</scope>
    <source>
        <strain evidence="2">CGMCC 1.12989</strain>
    </source>
</reference>
<dbReference type="PROSITE" id="PS51257">
    <property type="entry name" value="PROKAR_LIPOPROTEIN"/>
    <property type="match status" value="1"/>
</dbReference>
<dbReference type="InterPro" id="IPR023214">
    <property type="entry name" value="HAD_sf"/>
</dbReference>
<dbReference type="SUPFAM" id="SSF56784">
    <property type="entry name" value="HAD-like"/>
    <property type="match status" value="1"/>
</dbReference>
<gene>
    <name evidence="1" type="ORF">ACFO0A_01310</name>
</gene>
<dbReference type="EMBL" id="JBHSDR010000003">
    <property type="protein sequence ID" value="MFC4293689.1"/>
    <property type="molecule type" value="Genomic_DNA"/>
</dbReference>
<evidence type="ECO:0008006" key="3">
    <source>
        <dbReference type="Google" id="ProtNLM"/>
    </source>
</evidence>
<proteinExistence type="predicted"/>
<sequence>MNRGWAAPLGALALTALLSGCIAAAAIPVLAGSAVVRRGIAGPVRAATPREGTSGKAQVVPLRPSPAGAAAQAEAAARAVALLDGDDMSPAARVWDGLAAYALARAAPAQEPGTRTSALLVSGLGASTTMRPCGEAPAAVMIDLDRGKVPFDPAAQTVPAPGLARTLATLRSAGMVVLWITALPADRVSDVADALRRSGLDAEGRDPLLLVRNSGDRKQALREAAGQDTCIVAIAGDERSDFDELFDYLRDPDGAIALDSLVGNGWFLEPQPLSSPSEGAS</sequence>
<dbReference type="Gene3D" id="3.40.50.1000">
    <property type="entry name" value="HAD superfamily/HAD-like"/>
    <property type="match status" value="1"/>
</dbReference>